<keyword evidence="1" id="KW-0269">Exonuclease</keyword>
<organism evidence="1 2">
    <name type="scientific">Pectobacterium phage Zenivior</name>
    <dbReference type="NCBI Taxonomy" id="2489635"/>
    <lineage>
        <taxon>Viruses</taxon>
        <taxon>Duplodnaviria</taxon>
        <taxon>Heunggongvirae</taxon>
        <taxon>Uroviricota</taxon>
        <taxon>Caudoviricetes</taxon>
        <taxon>Autographivirales</taxon>
        <taxon>Autoscriptoviridae</taxon>
        <taxon>Corkvirinae</taxon>
        <taxon>Phimunavirus</taxon>
        <taxon>Phimunavirus zenivior</taxon>
    </lineage>
</organism>
<dbReference type="RefSeq" id="YP_009817355.1">
    <property type="nucleotide sequence ID" value="NC_048120.1"/>
</dbReference>
<protein>
    <submittedName>
        <fullName evidence="1">Putative DNA exonuclease</fullName>
    </submittedName>
</protein>
<name>A0A3G8FJK2_9CAUD</name>
<dbReference type="KEGG" id="vg:55008675"/>
<accession>A0A3G8FJK2</accession>
<evidence type="ECO:0000313" key="2">
    <source>
        <dbReference type="Proteomes" id="UP000266893"/>
    </source>
</evidence>
<proteinExistence type="predicted"/>
<dbReference type="GeneID" id="55008675"/>
<keyword evidence="1" id="KW-0378">Hydrolase</keyword>
<dbReference type="Proteomes" id="UP000266893">
    <property type="component" value="Segment"/>
</dbReference>
<sequence length="308" mass="35060">MVMPIFDDLPEQFAPAIQGRVLLLDGDFPAYAAASTVKNLDTAVRRFQTLVETQRFLVNAESVQVHLTPTGCTKLHRDWYPTAKPYQANREGKAKPPLLQPLRNCIPTTEWESHWSVHPWLDREADDGLIMNAVLLGDRGIMCSGDKDLNLTPGPLWIDYEGRIDYIEDRFGWIKLKRTTAQPKVVGHGTRFYWCQMLMGDRADNVAGLTHYEGRSIGAVGAASLLEGISDESLAAEVVLKAYLVNKQNPLAEGECLWLRRSLEDSAYKYMSELGLPDYLQHWLNDLDQYHQEVFIHQQQARLDEQLY</sequence>
<dbReference type="EMBL" id="MK095210">
    <property type="protein sequence ID" value="AZF94996.1"/>
    <property type="molecule type" value="Genomic_DNA"/>
</dbReference>
<evidence type="ECO:0000313" key="1">
    <source>
        <dbReference type="EMBL" id="AZF94996.1"/>
    </source>
</evidence>
<keyword evidence="1" id="KW-0540">Nuclease</keyword>
<keyword evidence="2" id="KW-1185">Reference proteome</keyword>
<reference evidence="1 2" key="1">
    <citation type="submission" date="2018-10" db="EMBL/GenBank/DDBJ databases">
        <title>A novel 6-phage cocktail reduces Pectobacterium atrosepticum soft rot infection in potato tubers under simulated storage conditions.</title>
        <authorList>
            <person name="Carstens A.B."/>
        </authorList>
    </citation>
    <scope>NUCLEOTIDE SEQUENCE [LARGE SCALE GENOMIC DNA]</scope>
</reference>
<dbReference type="GO" id="GO:0004527">
    <property type="term" value="F:exonuclease activity"/>
    <property type="evidence" value="ECO:0007669"/>
    <property type="project" value="UniProtKB-KW"/>
</dbReference>